<dbReference type="InterPro" id="IPR011611">
    <property type="entry name" value="PfkB_dom"/>
</dbReference>
<dbReference type="Gene3D" id="3.40.1190.20">
    <property type="match status" value="1"/>
</dbReference>
<evidence type="ECO:0000256" key="2">
    <source>
        <dbReference type="ARBA" id="ARBA00022679"/>
    </source>
</evidence>
<comment type="caution">
    <text evidence="7">The sequence shown here is derived from an EMBL/GenBank/DDBJ whole genome shotgun (WGS) entry which is preliminary data.</text>
</comment>
<proteinExistence type="inferred from homology"/>
<dbReference type="Pfam" id="PF00294">
    <property type="entry name" value="PfkB"/>
    <property type="match status" value="1"/>
</dbReference>
<reference evidence="7 8" key="1">
    <citation type="submission" date="2019-07" db="EMBL/GenBank/DDBJ databases">
        <authorList>
            <person name="Zhao L.H."/>
        </authorList>
    </citation>
    <scope>NUCLEOTIDE SEQUENCE [LARGE SCALE GENOMIC DNA]</scope>
    <source>
        <strain evidence="7 8">Co35</strain>
    </source>
</reference>
<keyword evidence="8" id="KW-1185">Reference proteome</keyword>
<feature type="domain" description="Carbohydrate kinase PfkB" evidence="6">
    <location>
        <begin position="12"/>
        <end position="281"/>
    </location>
</feature>
<keyword evidence="2" id="KW-0808">Transferase</keyword>
<dbReference type="InterPro" id="IPR050306">
    <property type="entry name" value="PfkB_Carbo_kinase"/>
</dbReference>
<evidence type="ECO:0000259" key="6">
    <source>
        <dbReference type="Pfam" id="PF00294"/>
    </source>
</evidence>
<keyword evidence="5" id="KW-0067">ATP-binding</keyword>
<protein>
    <submittedName>
        <fullName evidence="7">Sugar kinase</fullName>
    </submittedName>
</protein>
<organism evidence="7 8">
    <name type="scientific">Aeromicrobium piscarium</name>
    <dbReference type="NCBI Taxonomy" id="2590901"/>
    <lineage>
        <taxon>Bacteria</taxon>
        <taxon>Bacillati</taxon>
        <taxon>Actinomycetota</taxon>
        <taxon>Actinomycetes</taxon>
        <taxon>Propionibacteriales</taxon>
        <taxon>Nocardioidaceae</taxon>
        <taxon>Aeromicrobium</taxon>
    </lineage>
</organism>
<evidence type="ECO:0000256" key="1">
    <source>
        <dbReference type="ARBA" id="ARBA00010688"/>
    </source>
</evidence>
<dbReference type="GO" id="GO:0016301">
    <property type="term" value="F:kinase activity"/>
    <property type="evidence" value="ECO:0007669"/>
    <property type="project" value="UniProtKB-KW"/>
</dbReference>
<accession>A0A554S955</accession>
<dbReference type="GO" id="GO:0005524">
    <property type="term" value="F:ATP binding"/>
    <property type="evidence" value="ECO:0007669"/>
    <property type="project" value="UniProtKB-KW"/>
</dbReference>
<dbReference type="PANTHER" id="PTHR43085:SF1">
    <property type="entry name" value="PSEUDOURIDINE KINASE-RELATED"/>
    <property type="match status" value="1"/>
</dbReference>
<dbReference type="PANTHER" id="PTHR43085">
    <property type="entry name" value="HEXOKINASE FAMILY MEMBER"/>
    <property type="match status" value="1"/>
</dbReference>
<dbReference type="PROSITE" id="PS00584">
    <property type="entry name" value="PFKB_KINASES_2"/>
    <property type="match status" value="1"/>
</dbReference>
<evidence type="ECO:0000313" key="7">
    <source>
        <dbReference type="EMBL" id="TSD62879.1"/>
    </source>
</evidence>
<dbReference type="InterPro" id="IPR029056">
    <property type="entry name" value="Ribokinase-like"/>
</dbReference>
<keyword evidence="4 7" id="KW-0418">Kinase</keyword>
<dbReference type="AlphaFoldDB" id="A0A554S955"/>
<dbReference type="InterPro" id="IPR002173">
    <property type="entry name" value="Carboh/pur_kinase_PfkB_CS"/>
</dbReference>
<dbReference type="SUPFAM" id="SSF53613">
    <property type="entry name" value="Ribokinase-like"/>
    <property type="match status" value="1"/>
</dbReference>
<evidence type="ECO:0000256" key="4">
    <source>
        <dbReference type="ARBA" id="ARBA00022777"/>
    </source>
</evidence>
<gene>
    <name evidence="7" type="ORF">FNM00_10835</name>
</gene>
<name>A0A554S955_9ACTN</name>
<evidence type="ECO:0000256" key="5">
    <source>
        <dbReference type="ARBA" id="ARBA00022840"/>
    </source>
</evidence>
<dbReference type="OrthoDB" id="7946249at2"/>
<keyword evidence="3" id="KW-0547">Nucleotide-binding</keyword>
<comment type="similarity">
    <text evidence="1">Belongs to the carbohydrate kinase PfkB family.</text>
</comment>
<dbReference type="EMBL" id="VLNT01000007">
    <property type="protein sequence ID" value="TSD62879.1"/>
    <property type="molecule type" value="Genomic_DNA"/>
</dbReference>
<evidence type="ECO:0000313" key="8">
    <source>
        <dbReference type="Proteomes" id="UP000316988"/>
    </source>
</evidence>
<dbReference type="Proteomes" id="UP000316988">
    <property type="component" value="Unassembled WGS sequence"/>
</dbReference>
<sequence>MTAIRCDQLLRLGGRASVSIAGAESNVAIAMARLGHRVAWSGRVGGDESGELILRTLAAEGVDTSTVVRDDAAATGLLIFEQRLPDVTRVEYHRAGSAGSRWRVADVDAALALAPRLVHVTGVTAALSATTRDALALLVRRAREGGAVVSLDVNFRSRLWSRDEAAPVLRELAGYADIVIASPDELELLGSDARALVAAGARDVVVKHGAEGATAITEEGEESVAAHRVRVVDSIGAGDAFSAGYLSAVLDGAGVGERLRRGTALGAFAVASAGDWEGLPTRDELDLVSVGEGAAIR</sequence>
<dbReference type="CDD" id="cd01166">
    <property type="entry name" value="KdgK"/>
    <property type="match status" value="1"/>
</dbReference>
<evidence type="ECO:0000256" key="3">
    <source>
        <dbReference type="ARBA" id="ARBA00022741"/>
    </source>
</evidence>